<evidence type="ECO:0000256" key="2">
    <source>
        <dbReference type="SAM" id="SignalP"/>
    </source>
</evidence>
<dbReference type="Pfam" id="PF13505">
    <property type="entry name" value="OMP_b-brl"/>
    <property type="match status" value="1"/>
</dbReference>
<dbReference type="EMBL" id="BLAX01000001">
    <property type="protein sequence ID" value="GET34552.1"/>
    <property type="molecule type" value="Genomic_DNA"/>
</dbReference>
<evidence type="ECO:0000256" key="1">
    <source>
        <dbReference type="ARBA" id="ARBA00022729"/>
    </source>
</evidence>
<evidence type="ECO:0000313" key="4">
    <source>
        <dbReference type="EMBL" id="GET34552.1"/>
    </source>
</evidence>
<sequence>MKRSAFLILAIILPLLGFSQSFDTSHLRVGGGLVYGTDIDNVGIDINGVYQFDEQWEGGIAFTHFFEKNYANWNVLDFDGHYIFYSDNSGLNIYGMAGLSFTSTKIDIPGITYTDPNFGTITTSGVTASDSNVGLNIGAGVNYALTDQLNLAPELKVTIANGSYVRMCVNLQYRF</sequence>
<feature type="chain" id="PRO_5024325644" description="Outer membrane protein beta-barrel domain-containing protein" evidence="2">
    <location>
        <begin position="20"/>
        <end position="175"/>
    </location>
</feature>
<protein>
    <recommendedName>
        <fullName evidence="3">Outer membrane protein beta-barrel domain-containing protein</fullName>
    </recommendedName>
</protein>
<dbReference type="OrthoDB" id="1163183at2"/>
<dbReference type="RefSeq" id="WP_025865973.1">
    <property type="nucleotide sequence ID" value="NZ_BLAX01000001.1"/>
</dbReference>
<reference evidence="4 5" key="1">
    <citation type="submission" date="2019-10" db="EMBL/GenBank/DDBJ databases">
        <title>Prolixibacter strains distinguished by the presence of nitrate reductase genes were adept at nitrate-dependent anaerobic corrosion of metallic iron and carbon steel.</title>
        <authorList>
            <person name="Iino T."/>
            <person name="Shono N."/>
            <person name="Ito K."/>
            <person name="Nakamura R."/>
            <person name="Sueoka K."/>
            <person name="Harayama S."/>
            <person name="Ohkuma M."/>
        </authorList>
    </citation>
    <scope>NUCLEOTIDE SEQUENCE [LARGE SCALE GENOMIC DNA]</scope>
    <source>
        <strain evidence="4 5">JCM 13498</strain>
    </source>
</reference>
<dbReference type="InterPro" id="IPR027385">
    <property type="entry name" value="Beta-barrel_OMP"/>
</dbReference>
<feature type="signal peptide" evidence="2">
    <location>
        <begin position="1"/>
        <end position="19"/>
    </location>
</feature>
<comment type="caution">
    <text evidence="4">The sequence shown here is derived from an EMBL/GenBank/DDBJ whole genome shotgun (WGS) entry which is preliminary data.</text>
</comment>
<accession>A0A5M4B348</accession>
<dbReference type="Proteomes" id="UP000391834">
    <property type="component" value="Unassembled WGS sequence"/>
</dbReference>
<proteinExistence type="predicted"/>
<dbReference type="InterPro" id="IPR011250">
    <property type="entry name" value="OMP/PagP_B-barrel"/>
</dbReference>
<name>A0A5M4B348_9BACT</name>
<dbReference type="AlphaFoldDB" id="A0A5M4B348"/>
<dbReference type="SUPFAM" id="SSF56925">
    <property type="entry name" value="OMPA-like"/>
    <property type="match status" value="1"/>
</dbReference>
<evidence type="ECO:0000259" key="3">
    <source>
        <dbReference type="Pfam" id="PF13505"/>
    </source>
</evidence>
<gene>
    <name evidence="4" type="ORF">PbJCM13498_34150</name>
</gene>
<dbReference type="Gene3D" id="2.40.160.20">
    <property type="match status" value="1"/>
</dbReference>
<organism evidence="4 5">
    <name type="scientific">Prolixibacter bellariivorans</name>
    <dbReference type="NCBI Taxonomy" id="314319"/>
    <lineage>
        <taxon>Bacteria</taxon>
        <taxon>Pseudomonadati</taxon>
        <taxon>Bacteroidota</taxon>
        <taxon>Bacteroidia</taxon>
        <taxon>Marinilabiliales</taxon>
        <taxon>Prolixibacteraceae</taxon>
        <taxon>Prolixibacter</taxon>
    </lineage>
</organism>
<evidence type="ECO:0000313" key="5">
    <source>
        <dbReference type="Proteomes" id="UP000391834"/>
    </source>
</evidence>
<feature type="domain" description="Outer membrane protein beta-barrel" evidence="3">
    <location>
        <begin position="35"/>
        <end position="158"/>
    </location>
</feature>
<keyword evidence="1 2" id="KW-0732">Signal</keyword>
<keyword evidence="5" id="KW-1185">Reference proteome</keyword>